<keyword evidence="6" id="KW-1185">Reference proteome</keyword>
<gene>
    <name evidence="5" type="ORF">L0P79_14860</name>
</gene>
<sequence length="243" mass="27287">MHSQENATPGYMKIQHYVSEKIRSGEYPVGGKIPSETELAEQFSVSRITANKAIKEMALMGLLERVRGRGTFVCAHPHLSTSAKAFASAVKLDVTGSRHHQLLQFRVMGAYPELAERAKVAEGTPFYEIILANKDGERNESLDYTYIPCSLIDDITPTLDYLRSHFVFDYLRIQPGLEPRFLKVFINLPQYDFLQSASCFLDGADSMSVWCTDVYDATMDLMAATYTAYPGDARDIPLFTFAL</sequence>
<evidence type="ECO:0000313" key="6">
    <source>
        <dbReference type="Proteomes" id="UP001200313"/>
    </source>
</evidence>
<dbReference type="PANTHER" id="PTHR44846:SF1">
    <property type="entry name" value="MANNOSYL-D-GLYCERATE TRANSPORT_METABOLISM SYSTEM REPRESSOR MNGR-RELATED"/>
    <property type="match status" value="1"/>
</dbReference>
<dbReference type="PANTHER" id="PTHR44846">
    <property type="entry name" value="MANNOSYL-D-GLYCERATE TRANSPORT/METABOLISM SYSTEM REPRESSOR MNGR-RELATED"/>
    <property type="match status" value="1"/>
</dbReference>
<dbReference type="RefSeq" id="WP_238074757.1">
    <property type="nucleotide sequence ID" value="NZ_JAKNJB010000031.1"/>
</dbReference>
<evidence type="ECO:0000259" key="4">
    <source>
        <dbReference type="PROSITE" id="PS50949"/>
    </source>
</evidence>
<dbReference type="InterPro" id="IPR050679">
    <property type="entry name" value="Bact_HTH_transcr_reg"/>
</dbReference>
<evidence type="ECO:0000256" key="3">
    <source>
        <dbReference type="ARBA" id="ARBA00023163"/>
    </source>
</evidence>
<comment type="caution">
    <text evidence="5">The sequence shown here is derived from an EMBL/GenBank/DDBJ whole genome shotgun (WGS) entry which is preliminary data.</text>
</comment>
<dbReference type="InterPro" id="IPR036388">
    <property type="entry name" value="WH-like_DNA-bd_sf"/>
</dbReference>
<dbReference type="InterPro" id="IPR000524">
    <property type="entry name" value="Tscrpt_reg_HTH_GntR"/>
</dbReference>
<organism evidence="5 6">
    <name type="scientific">Intestinimonas massiliensis</name>
    <name type="common">ex Afouda et al. 2020</name>
    <dbReference type="NCBI Taxonomy" id="1673721"/>
    <lineage>
        <taxon>Bacteria</taxon>
        <taxon>Bacillati</taxon>
        <taxon>Bacillota</taxon>
        <taxon>Clostridia</taxon>
        <taxon>Eubacteriales</taxon>
        <taxon>Intestinimonas</taxon>
    </lineage>
</organism>
<dbReference type="SMART" id="SM00345">
    <property type="entry name" value="HTH_GNTR"/>
    <property type="match status" value="1"/>
</dbReference>
<reference evidence="5 6" key="1">
    <citation type="submission" date="2022-01" db="EMBL/GenBank/DDBJ databases">
        <title>Collection of gut derived symbiotic bacterial strains cultured from healthy donors.</title>
        <authorList>
            <person name="Lin H."/>
            <person name="Kohout C."/>
            <person name="Waligurski E."/>
            <person name="Pamer E.G."/>
        </authorList>
    </citation>
    <scope>NUCLEOTIDE SEQUENCE [LARGE SCALE GENOMIC DNA]</scope>
    <source>
        <strain evidence="5 6">DFI.3.7</strain>
    </source>
</reference>
<proteinExistence type="predicted"/>
<keyword evidence="1" id="KW-0805">Transcription regulation</keyword>
<name>A0ABS9MCZ4_9FIRM</name>
<feature type="domain" description="HTH gntR-type" evidence="4">
    <location>
        <begin position="8"/>
        <end position="76"/>
    </location>
</feature>
<evidence type="ECO:0000313" key="5">
    <source>
        <dbReference type="EMBL" id="MCG4528336.1"/>
    </source>
</evidence>
<dbReference type="InterPro" id="IPR036390">
    <property type="entry name" value="WH_DNA-bd_sf"/>
</dbReference>
<keyword evidence="2" id="KW-0238">DNA-binding</keyword>
<protein>
    <submittedName>
        <fullName evidence="5">GntR family transcriptional regulator</fullName>
    </submittedName>
</protein>
<dbReference type="PROSITE" id="PS50949">
    <property type="entry name" value="HTH_GNTR"/>
    <property type="match status" value="1"/>
</dbReference>
<dbReference type="Gene3D" id="3.40.1410.10">
    <property type="entry name" value="Chorismate lyase-like"/>
    <property type="match status" value="1"/>
</dbReference>
<dbReference type="CDD" id="cd07377">
    <property type="entry name" value="WHTH_GntR"/>
    <property type="match status" value="1"/>
</dbReference>
<dbReference type="SUPFAM" id="SSF46785">
    <property type="entry name" value="Winged helix' DNA-binding domain"/>
    <property type="match status" value="1"/>
</dbReference>
<dbReference type="PRINTS" id="PR00035">
    <property type="entry name" value="HTHGNTR"/>
</dbReference>
<dbReference type="SUPFAM" id="SSF64288">
    <property type="entry name" value="Chorismate lyase-like"/>
    <property type="match status" value="1"/>
</dbReference>
<accession>A0ABS9MCZ4</accession>
<evidence type="ECO:0000256" key="1">
    <source>
        <dbReference type="ARBA" id="ARBA00023015"/>
    </source>
</evidence>
<dbReference type="Pfam" id="PF00392">
    <property type="entry name" value="GntR"/>
    <property type="match status" value="1"/>
</dbReference>
<dbReference type="Gene3D" id="1.10.10.10">
    <property type="entry name" value="Winged helix-like DNA-binding domain superfamily/Winged helix DNA-binding domain"/>
    <property type="match status" value="1"/>
</dbReference>
<dbReference type="EMBL" id="JAKNJB010000031">
    <property type="protein sequence ID" value="MCG4528336.1"/>
    <property type="molecule type" value="Genomic_DNA"/>
</dbReference>
<dbReference type="Proteomes" id="UP001200313">
    <property type="component" value="Unassembled WGS sequence"/>
</dbReference>
<evidence type="ECO:0000256" key="2">
    <source>
        <dbReference type="ARBA" id="ARBA00023125"/>
    </source>
</evidence>
<keyword evidence="3" id="KW-0804">Transcription</keyword>
<dbReference type="InterPro" id="IPR028978">
    <property type="entry name" value="Chorismate_lyase_/UTRA_dom_sf"/>
</dbReference>